<dbReference type="PATRIC" id="fig|1938.3.peg.1588"/>
<sequence>MVRSVHILGQGRFSVIRQIEPFHRCRSRVRLATEIGPIRLRVLREADPDYIPLDGVPVRAVGEDRDTAAGRPGARSASSSMSTVDWARATPTEVPKPTATGAAERRRRR</sequence>
<evidence type="ECO:0000256" key="1">
    <source>
        <dbReference type="SAM" id="MobiDB-lite"/>
    </source>
</evidence>
<protein>
    <submittedName>
        <fullName evidence="2">Uncharacterized protein</fullName>
    </submittedName>
</protein>
<gene>
    <name evidence="2" type="ORF">ACM01_05715</name>
</gene>
<feature type="compositionally biased region" description="Low complexity" evidence="1">
    <location>
        <begin position="69"/>
        <end position="80"/>
    </location>
</feature>
<dbReference type="Proteomes" id="UP000037432">
    <property type="component" value="Unassembled WGS sequence"/>
</dbReference>
<name>A0A0J7ZJZ2_STRVR</name>
<feature type="region of interest" description="Disordered" evidence="1">
    <location>
        <begin position="61"/>
        <end position="109"/>
    </location>
</feature>
<reference evidence="2 3" key="1">
    <citation type="submission" date="2015-06" db="EMBL/GenBank/DDBJ databases">
        <authorList>
            <person name="Ju K.-S."/>
            <person name="Doroghazi J.R."/>
            <person name="Metcalf W.W."/>
        </authorList>
    </citation>
    <scope>NUCLEOTIDE SEQUENCE [LARGE SCALE GENOMIC DNA]</scope>
    <source>
        <strain evidence="2 3">NRRL 3414</strain>
    </source>
</reference>
<organism evidence="2 3">
    <name type="scientific">Streptomyces viridochromogenes</name>
    <dbReference type="NCBI Taxonomy" id="1938"/>
    <lineage>
        <taxon>Bacteria</taxon>
        <taxon>Bacillati</taxon>
        <taxon>Actinomycetota</taxon>
        <taxon>Actinomycetes</taxon>
        <taxon>Kitasatosporales</taxon>
        <taxon>Streptomycetaceae</taxon>
        <taxon>Streptomyces</taxon>
    </lineage>
</organism>
<accession>A0A0J7ZJZ2</accession>
<comment type="caution">
    <text evidence="2">The sequence shown here is derived from an EMBL/GenBank/DDBJ whole genome shotgun (WGS) entry which is preliminary data.</text>
</comment>
<evidence type="ECO:0000313" key="3">
    <source>
        <dbReference type="Proteomes" id="UP000037432"/>
    </source>
</evidence>
<proteinExistence type="predicted"/>
<dbReference type="AlphaFoldDB" id="A0A0J7ZJZ2"/>
<dbReference type="EMBL" id="LFNT01000004">
    <property type="protein sequence ID" value="KMS76209.1"/>
    <property type="molecule type" value="Genomic_DNA"/>
</dbReference>
<evidence type="ECO:0000313" key="2">
    <source>
        <dbReference type="EMBL" id="KMS76209.1"/>
    </source>
</evidence>